<dbReference type="GO" id="GO:0005829">
    <property type="term" value="C:cytosol"/>
    <property type="evidence" value="ECO:0007669"/>
    <property type="project" value="TreeGrafter"/>
</dbReference>
<dbReference type="InterPro" id="IPR038987">
    <property type="entry name" value="MoeA-like"/>
</dbReference>
<dbReference type="SMART" id="SM00852">
    <property type="entry name" value="MoCF_biosynth"/>
    <property type="match status" value="1"/>
</dbReference>
<comment type="pathway">
    <text evidence="1">Cofactor biosynthesis; molybdopterin biosynthesis.</text>
</comment>
<dbReference type="EC" id="2.10.1.1" evidence="1"/>
<accession>A5D220</accession>
<dbReference type="InterPro" id="IPR001453">
    <property type="entry name" value="MoaB/Mog_dom"/>
</dbReference>
<dbReference type="STRING" id="370438.PTH_1536"/>
<keyword evidence="1" id="KW-0808">Transferase</keyword>
<dbReference type="PANTHER" id="PTHR10192:SF28">
    <property type="entry name" value="MOLYBDOPTERIN MOLYBDENUMTRANSFERASE"/>
    <property type="match status" value="1"/>
</dbReference>
<dbReference type="CDD" id="cd03522">
    <property type="entry name" value="MoeA_like"/>
    <property type="match status" value="1"/>
</dbReference>
<keyword evidence="4" id="KW-1185">Reference proteome</keyword>
<dbReference type="Pfam" id="PF00994">
    <property type="entry name" value="MoCF_biosynth"/>
    <property type="match status" value="1"/>
</dbReference>
<keyword evidence="1" id="KW-0501">Molybdenum cofactor biosynthesis</keyword>
<organism evidence="3 4">
    <name type="scientific">Pelotomaculum thermopropionicum (strain DSM 13744 / JCM 10971 / SI)</name>
    <dbReference type="NCBI Taxonomy" id="370438"/>
    <lineage>
        <taxon>Bacteria</taxon>
        <taxon>Bacillati</taxon>
        <taxon>Bacillota</taxon>
        <taxon>Clostridia</taxon>
        <taxon>Eubacteriales</taxon>
        <taxon>Desulfotomaculaceae</taxon>
        <taxon>Pelotomaculum</taxon>
    </lineage>
</organism>
<comment type="cofactor">
    <cofactor evidence="1">
        <name>Mg(2+)</name>
        <dbReference type="ChEBI" id="CHEBI:18420"/>
    </cofactor>
</comment>
<dbReference type="AlphaFoldDB" id="A5D220"/>
<dbReference type="InterPro" id="IPR036425">
    <property type="entry name" value="MoaB/Mog-like_dom_sf"/>
</dbReference>
<keyword evidence="1" id="KW-0479">Metal-binding</keyword>
<keyword evidence="1" id="KW-0460">Magnesium</keyword>
<name>A5D220_PELTS</name>
<gene>
    <name evidence="3" type="primary">MoeA</name>
    <name evidence="3" type="ordered locus">PTH_1536</name>
</gene>
<dbReference type="HOGENOM" id="CLU_068847_1_0_9"/>
<comment type="catalytic activity">
    <reaction evidence="1">
        <text>adenylyl-molybdopterin + molybdate = Mo-molybdopterin + AMP + H(+)</text>
        <dbReference type="Rhea" id="RHEA:35047"/>
        <dbReference type="ChEBI" id="CHEBI:15378"/>
        <dbReference type="ChEBI" id="CHEBI:36264"/>
        <dbReference type="ChEBI" id="CHEBI:62727"/>
        <dbReference type="ChEBI" id="CHEBI:71302"/>
        <dbReference type="ChEBI" id="CHEBI:456215"/>
    </reaction>
</comment>
<comment type="function">
    <text evidence="1">Catalyzes the insertion of molybdate into adenylated molybdopterin with the concomitant release of AMP.</text>
</comment>
<dbReference type="eggNOG" id="COG0303">
    <property type="taxonomic scope" value="Bacteria"/>
</dbReference>
<protein>
    <recommendedName>
        <fullName evidence="1">Molybdopterin molybdenumtransferase</fullName>
        <ecNumber evidence="1">2.10.1.1</ecNumber>
    </recommendedName>
</protein>
<evidence type="ECO:0000256" key="1">
    <source>
        <dbReference type="RuleBase" id="RU365090"/>
    </source>
</evidence>
<dbReference type="SUPFAM" id="SSF53218">
    <property type="entry name" value="Molybdenum cofactor biosynthesis proteins"/>
    <property type="match status" value="1"/>
</dbReference>
<dbReference type="Gene3D" id="3.40.980.10">
    <property type="entry name" value="MoaB/Mog-like domain"/>
    <property type="match status" value="1"/>
</dbReference>
<dbReference type="GO" id="GO:0046872">
    <property type="term" value="F:metal ion binding"/>
    <property type="evidence" value="ECO:0007669"/>
    <property type="project" value="UniProtKB-UniRule"/>
</dbReference>
<dbReference type="GO" id="GO:0006777">
    <property type="term" value="P:Mo-molybdopterin cofactor biosynthetic process"/>
    <property type="evidence" value="ECO:0007669"/>
    <property type="project" value="UniProtKB-UniRule"/>
</dbReference>
<dbReference type="GO" id="GO:0061599">
    <property type="term" value="F:molybdopterin molybdotransferase activity"/>
    <property type="evidence" value="ECO:0007669"/>
    <property type="project" value="UniProtKB-UniRule"/>
</dbReference>
<dbReference type="PANTHER" id="PTHR10192">
    <property type="entry name" value="MOLYBDOPTERIN BIOSYNTHESIS PROTEIN"/>
    <property type="match status" value="1"/>
</dbReference>
<dbReference type="Proteomes" id="UP000006556">
    <property type="component" value="Chromosome"/>
</dbReference>
<dbReference type="UniPathway" id="UPA00344"/>
<dbReference type="EMBL" id="AP009389">
    <property type="protein sequence ID" value="BAF59717.1"/>
    <property type="molecule type" value="Genomic_DNA"/>
</dbReference>
<comment type="similarity">
    <text evidence="1">Belongs to the MoeA family.</text>
</comment>
<keyword evidence="1" id="KW-0500">Molybdenum</keyword>
<evidence type="ECO:0000313" key="3">
    <source>
        <dbReference type="EMBL" id="BAF59717.1"/>
    </source>
</evidence>
<evidence type="ECO:0000259" key="2">
    <source>
        <dbReference type="SMART" id="SM00852"/>
    </source>
</evidence>
<sequence>MKLQTISVNEAVGKVLSHDITKVVKGEFKGAPFKKGHIIKEEDIPELLKLGKENIYILELEPGDVHEDEAGIRLGTAVAGEGVRWCEPKESRVNLYADYNGLLKINVPVVEEINELPDVILSTLPNNTVVKSGDMLAGTKVIPLVVPEQTVVEAENICRRAGWVIKVVPFKEVKVGVVITGNEVYKKRVRDGFGPVITEKVESFGSSVIGIDYAPDDAATIAGKIKRMADGGAGLIFVTGGMSVDPDDVTPRAIHLAGARVEKYGAPALPGAMFMLAYLGDVPVMGVPACGMFFKATVVDLILPRLLAGERVSRRDIVALAHGGLCRSCSQCRYPNCTFGKGSN</sequence>
<evidence type="ECO:0000313" key="4">
    <source>
        <dbReference type="Proteomes" id="UP000006556"/>
    </source>
</evidence>
<proteinExistence type="inferred from homology"/>
<feature type="domain" description="MoaB/Mog" evidence="2">
    <location>
        <begin position="176"/>
        <end position="308"/>
    </location>
</feature>
<dbReference type="KEGG" id="pth:PTH_1536"/>
<reference evidence="4" key="1">
    <citation type="journal article" date="2008" name="Genome Res.">
        <title>The genome of Pelotomaculum thermopropionicum reveals niche-associated evolution in anaerobic microbiota.</title>
        <authorList>
            <person name="Kosaka T."/>
            <person name="Kato S."/>
            <person name="Shimoyama T."/>
            <person name="Ishii S."/>
            <person name="Abe T."/>
            <person name="Watanabe K."/>
        </authorList>
    </citation>
    <scope>NUCLEOTIDE SEQUENCE [LARGE SCALE GENOMIC DNA]</scope>
    <source>
        <strain evidence="4">DSM 13744 / JCM 10971 / SI</strain>
    </source>
</reference>